<accession>A0A5M3MEX2</accession>
<feature type="domain" description="DUF7079" evidence="6">
    <location>
        <begin position="9"/>
        <end position="120"/>
    </location>
</feature>
<comment type="similarity">
    <text evidence="1">Belongs to the aspartate/ornithine carbamoyltransferase superfamily. OTCase family.</text>
</comment>
<name>A0A5M3MEX2_CONPW</name>
<dbReference type="OrthoDB" id="3244284at2759"/>
<dbReference type="PANTHER" id="PTHR45753:SF3">
    <property type="entry name" value="ORNITHINE TRANSCARBAMYLASE, MITOCHONDRIAL"/>
    <property type="match status" value="1"/>
</dbReference>
<dbReference type="Gene3D" id="3.40.50.1370">
    <property type="entry name" value="Aspartate/ornithine carbamoyltransferase"/>
    <property type="match status" value="1"/>
</dbReference>
<dbReference type="PROSITE" id="PS00097">
    <property type="entry name" value="CARBAMOYLTRANSFERASE"/>
    <property type="match status" value="1"/>
</dbReference>
<reference evidence="8" key="1">
    <citation type="journal article" date="2012" name="Science">
        <title>The Paleozoic origin of enzymatic lignin decomposition reconstructed from 31 fungal genomes.</title>
        <authorList>
            <person name="Floudas D."/>
            <person name="Binder M."/>
            <person name="Riley R."/>
            <person name="Barry K."/>
            <person name="Blanchette R.A."/>
            <person name="Henrissat B."/>
            <person name="Martinez A.T."/>
            <person name="Otillar R."/>
            <person name="Spatafora J.W."/>
            <person name="Yadav J.S."/>
            <person name="Aerts A."/>
            <person name="Benoit I."/>
            <person name="Boyd A."/>
            <person name="Carlson A."/>
            <person name="Copeland A."/>
            <person name="Coutinho P.M."/>
            <person name="de Vries R.P."/>
            <person name="Ferreira P."/>
            <person name="Findley K."/>
            <person name="Foster B."/>
            <person name="Gaskell J."/>
            <person name="Glotzer D."/>
            <person name="Gorecki P."/>
            <person name="Heitman J."/>
            <person name="Hesse C."/>
            <person name="Hori C."/>
            <person name="Igarashi K."/>
            <person name="Jurgens J.A."/>
            <person name="Kallen N."/>
            <person name="Kersten P."/>
            <person name="Kohler A."/>
            <person name="Kuees U."/>
            <person name="Kumar T.K.A."/>
            <person name="Kuo A."/>
            <person name="LaButti K."/>
            <person name="Larrondo L.F."/>
            <person name="Lindquist E."/>
            <person name="Ling A."/>
            <person name="Lombard V."/>
            <person name="Lucas S."/>
            <person name="Lundell T."/>
            <person name="Martin R."/>
            <person name="McLaughlin D.J."/>
            <person name="Morgenstern I."/>
            <person name="Morin E."/>
            <person name="Murat C."/>
            <person name="Nagy L.G."/>
            <person name="Nolan M."/>
            <person name="Ohm R.A."/>
            <person name="Patyshakuliyeva A."/>
            <person name="Rokas A."/>
            <person name="Ruiz-Duenas F.J."/>
            <person name="Sabat G."/>
            <person name="Salamov A."/>
            <person name="Samejima M."/>
            <person name="Schmutz J."/>
            <person name="Slot J.C."/>
            <person name="St John F."/>
            <person name="Stenlid J."/>
            <person name="Sun H."/>
            <person name="Sun S."/>
            <person name="Syed K."/>
            <person name="Tsang A."/>
            <person name="Wiebenga A."/>
            <person name="Young D."/>
            <person name="Pisabarro A."/>
            <person name="Eastwood D.C."/>
            <person name="Martin F."/>
            <person name="Cullen D."/>
            <person name="Grigoriev I.V."/>
            <person name="Hibbett D.S."/>
        </authorList>
    </citation>
    <scope>NUCLEOTIDE SEQUENCE [LARGE SCALE GENOMIC DNA]</scope>
    <source>
        <strain evidence="8">RWD-64-598 SS2</strain>
    </source>
</reference>
<dbReference type="Proteomes" id="UP000053558">
    <property type="component" value="Unassembled WGS sequence"/>
</dbReference>
<dbReference type="PRINTS" id="PR00102">
    <property type="entry name" value="OTCASE"/>
</dbReference>
<dbReference type="Pfam" id="PF02729">
    <property type="entry name" value="OTCace_N"/>
    <property type="match status" value="1"/>
</dbReference>
<dbReference type="GO" id="GO:0016597">
    <property type="term" value="F:amino acid binding"/>
    <property type="evidence" value="ECO:0007669"/>
    <property type="project" value="InterPro"/>
</dbReference>
<evidence type="ECO:0000256" key="2">
    <source>
        <dbReference type="ARBA" id="ARBA00013007"/>
    </source>
</evidence>
<evidence type="ECO:0000259" key="5">
    <source>
        <dbReference type="Pfam" id="PF02729"/>
    </source>
</evidence>
<evidence type="ECO:0000259" key="6">
    <source>
        <dbReference type="Pfam" id="PF23296"/>
    </source>
</evidence>
<keyword evidence="3" id="KW-0808">Transferase</keyword>
<dbReference type="EC" id="2.1.3.3" evidence="2"/>
<evidence type="ECO:0000256" key="4">
    <source>
        <dbReference type="SAM" id="MobiDB-lite"/>
    </source>
</evidence>
<dbReference type="InterPro" id="IPR002292">
    <property type="entry name" value="Orn/put_carbamltrans"/>
</dbReference>
<dbReference type="InterPro" id="IPR036901">
    <property type="entry name" value="Asp/Orn_carbamoylTrfase_sf"/>
</dbReference>
<dbReference type="RefSeq" id="XP_007772148.1">
    <property type="nucleotide sequence ID" value="XM_007773958.1"/>
</dbReference>
<dbReference type="GeneID" id="19205870"/>
<comment type="caution">
    <text evidence="7">The sequence shown here is derived from an EMBL/GenBank/DDBJ whole genome shotgun (WGS) entry which is preliminary data.</text>
</comment>
<dbReference type="AlphaFoldDB" id="A0A5M3MEX2"/>
<dbReference type="Pfam" id="PF23296">
    <property type="entry name" value="DUF7079"/>
    <property type="match status" value="1"/>
</dbReference>
<dbReference type="KEGG" id="cput:CONPUDRAFT_167845"/>
<evidence type="ECO:0000256" key="1">
    <source>
        <dbReference type="ARBA" id="ARBA00007805"/>
    </source>
</evidence>
<dbReference type="PANTHER" id="PTHR45753">
    <property type="entry name" value="ORNITHINE CARBAMOYLTRANSFERASE, MITOCHONDRIAL"/>
    <property type="match status" value="1"/>
</dbReference>
<protein>
    <recommendedName>
        <fullName evidence="2">ornithine carbamoyltransferase</fullName>
        <ecNumber evidence="2">2.1.3.3</ecNumber>
    </recommendedName>
</protein>
<evidence type="ECO:0000313" key="8">
    <source>
        <dbReference type="Proteomes" id="UP000053558"/>
    </source>
</evidence>
<keyword evidence="8" id="KW-1185">Reference proteome</keyword>
<dbReference type="InterPro" id="IPR006132">
    <property type="entry name" value="Asp/Orn_carbamoyltranf_P-bd"/>
</dbReference>
<dbReference type="SUPFAM" id="SSF53671">
    <property type="entry name" value="Aspartate/ornithine carbamoyltransferase"/>
    <property type="match status" value="1"/>
</dbReference>
<proteinExistence type="inferred from homology"/>
<dbReference type="InterPro" id="IPR006130">
    <property type="entry name" value="Asp/Orn_carbamoylTrfase"/>
</dbReference>
<dbReference type="GO" id="GO:0042450">
    <property type="term" value="P:L-arginine biosynthetic process via ornithine"/>
    <property type="evidence" value="ECO:0007669"/>
    <property type="project" value="TreeGrafter"/>
</dbReference>
<evidence type="ECO:0000313" key="7">
    <source>
        <dbReference type="EMBL" id="EIW77819.1"/>
    </source>
</evidence>
<dbReference type="GO" id="GO:0004585">
    <property type="term" value="F:ornithine carbamoyltransferase activity"/>
    <property type="evidence" value="ECO:0007669"/>
    <property type="project" value="UniProtKB-EC"/>
</dbReference>
<feature type="compositionally biased region" description="Basic and acidic residues" evidence="4">
    <location>
        <begin position="223"/>
        <end position="240"/>
    </location>
</feature>
<dbReference type="GO" id="GO:0005739">
    <property type="term" value="C:mitochondrion"/>
    <property type="evidence" value="ECO:0007669"/>
    <property type="project" value="TreeGrafter"/>
</dbReference>
<feature type="region of interest" description="Disordered" evidence="4">
    <location>
        <begin position="221"/>
        <end position="240"/>
    </location>
</feature>
<evidence type="ECO:0000256" key="3">
    <source>
        <dbReference type="ARBA" id="ARBA00022679"/>
    </source>
</evidence>
<gene>
    <name evidence="7" type="ORF">CONPUDRAFT_167845</name>
</gene>
<dbReference type="EMBL" id="JH711583">
    <property type="protein sequence ID" value="EIW77819.1"/>
    <property type="molecule type" value="Genomic_DNA"/>
</dbReference>
<organism evidence="7 8">
    <name type="scientific">Coniophora puteana (strain RWD-64-598)</name>
    <name type="common">Brown rot fungus</name>
    <dbReference type="NCBI Taxonomy" id="741705"/>
    <lineage>
        <taxon>Eukaryota</taxon>
        <taxon>Fungi</taxon>
        <taxon>Dikarya</taxon>
        <taxon>Basidiomycota</taxon>
        <taxon>Agaricomycotina</taxon>
        <taxon>Agaricomycetes</taxon>
        <taxon>Agaricomycetidae</taxon>
        <taxon>Boletales</taxon>
        <taxon>Coniophorineae</taxon>
        <taxon>Coniophoraceae</taxon>
        <taxon>Coniophora</taxon>
    </lineage>
</organism>
<dbReference type="InterPro" id="IPR055507">
    <property type="entry name" value="DUF7079"/>
</dbReference>
<dbReference type="GO" id="GO:0019240">
    <property type="term" value="P:citrulline biosynthetic process"/>
    <property type="evidence" value="ECO:0007669"/>
    <property type="project" value="TreeGrafter"/>
</dbReference>
<sequence>MAANALSVNEKKACAILSDLFLDTEVTPAQMDHMATSLHSLDLPVSQLDSIVRNDLFPVLYPNLLSTAGVWSGFDEDHLMGEVERRRVARPGILTSVGDSAAWFLVGRTITPVWDQVKERLKIHQRKHKKLAGVPHLMTLADLSAPQLKRVSKPYVSPPAAGHFLQPSSTPEPDQSLAHKTIALLFRKRSTRTRLAAETACLHLGGRTLFLGREDVQLGVNETPRDTTRSSGKWDKTMLE</sequence>
<feature type="domain" description="Aspartate/ornithine carbamoyltransferase carbamoyl-P binding" evidence="5">
    <location>
        <begin position="136"/>
        <end position="232"/>
    </location>
</feature>